<dbReference type="InterPro" id="IPR037960">
    <property type="entry name" value="SPRY/PRY_RFPL"/>
</dbReference>
<dbReference type="SMART" id="SM00589">
    <property type="entry name" value="PRY"/>
    <property type="match status" value="1"/>
</dbReference>
<dbReference type="Pfam" id="PF00622">
    <property type="entry name" value="SPRY"/>
    <property type="match status" value="1"/>
</dbReference>
<evidence type="ECO:0000259" key="6">
    <source>
        <dbReference type="PROSITE" id="PS50089"/>
    </source>
</evidence>
<dbReference type="InterPro" id="IPR001841">
    <property type="entry name" value="Znf_RING"/>
</dbReference>
<reference evidence="8 9" key="1">
    <citation type="journal article" date="2008" name="Nature">
        <title>Genome analysis of the platypus reveals unique signatures of evolution.</title>
        <authorList>
            <person name="Warren W.C."/>
            <person name="Hillier L.W."/>
            <person name="Marshall Graves J.A."/>
            <person name="Birney E."/>
            <person name="Ponting C.P."/>
            <person name="Grutzner F."/>
            <person name="Belov K."/>
            <person name="Miller W."/>
            <person name="Clarke L."/>
            <person name="Chinwalla A.T."/>
            <person name="Yang S.P."/>
            <person name="Heger A."/>
            <person name="Locke D.P."/>
            <person name="Miethke P."/>
            <person name="Waters P.D."/>
            <person name="Veyrunes F."/>
            <person name="Fulton L."/>
            <person name="Fulton B."/>
            <person name="Graves T."/>
            <person name="Wallis J."/>
            <person name="Puente X.S."/>
            <person name="Lopez-Otin C."/>
            <person name="Ordonez G.R."/>
            <person name="Eichler E.E."/>
            <person name="Chen L."/>
            <person name="Cheng Z."/>
            <person name="Deakin J.E."/>
            <person name="Alsop A."/>
            <person name="Thompson K."/>
            <person name="Kirby P."/>
            <person name="Papenfuss A.T."/>
            <person name="Wakefield M.J."/>
            <person name="Olender T."/>
            <person name="Lancet D."/>
            <person name="Huttley G.A."/>
            <person name="Smit A.F."/>
            <person name="Pask A."/>
            <person name="Temple-Smith P."/>
            <person name="Batzer M.A."/>
            <person name="Walker J.A."/>
            <person name="Konkel M.K."/>
            <person name="Harris R.S."/>
            <person name="Whittington C.M."/>
            <person name="Wong E.S."/>
            <person name="Gemmell N.J."/>
            <person name="Buschiazzo E."/>
            <person name="Vargas Jentzsch I.M."/>
            <person name="Merkel A."/>
            <person name="Schmitz J."/>
            <person name="Zemann A."/>
            <person name="Churakov G."/>
            <person name="Kriegs J.O."/>
            <person name="Brosius J."/>
            <person name="Murchison E.P."/>
            <person name="Sachidanandam R."/>
            <person name="Smith C."/>
            <person name="Hannon G.J."/>
            <person name="Tsend-Ayush E."/>
            <person name="McMillan D."/>
            <person name="Attenborough R."/>
            <person name="Rens W."/>
            <person name="Ferguson-Smith M."/>
            <person name="Lefevre C.M."/>
            <person name="Sharp J.A."/>
            <person name="Nicholas K.R."/>
            <person name="Ray D.A."/>
            <person name="Kube M."/>
            <person name="Reinhardt R."/>
            <person name="Pringle T.H."/>
            <person name="Taylor J."/>
            <person name="Jones R.C."/>
            <person name="Nixon B."/>
            <person name="Dacheux J.L."/>
            <person name="Niwa H."/>
            <person name="Sekita Y."/>
            <person name="Huang X."/>
            <person name="Stark A."/>
            <person name="Kheradpour P."/>
            <person name="Kellis M."/>
            <person name="Flicek P."/>
            <person name="Chen Y."/>
            <person name="Webber C."/>
            <person name="Hardison R."/>
            <person name="Nelson J."/>
            <person name="Hallsworth-Pepin K."/>
            <person name="Delehaunty K."/>
            <person name="Markovic C."/>
            <person name="Minx P."/>
            <person name="Feng Y."/>
            <person name="Kremitzki C."/>
            <person name="Mitreva M."/>
            <person name="Glasscock J."/>
            <person name="Wylie T."/>
            <person name="Wohldmann P."/>
            <person name="Thiru P."/>
            <person name="Nhan M.N."/>
            <person name="Pohl C.S."/>
            <person name="Smith S.M."/>
            <person name="Hou S."/>
            <person name="Nefedov M."/>
            <person name="de Jong P.J."/>
            <person name="Renfree M.B."/>
            <person name="Mardis E.R."/>
            <person name="Wilson R.K."/>
        </authorList>
    </citation>
    <scope>NUCLEOTIDE SEQUENCE [LARGE SCALE GENOMIC DNA]</scope>
    <source>
        <strain evidence="8 9">Glennie</strain>
    </source>
</reference>
<accession>F7CME7</accession>
<dbReference type="CDD" id="cd15821">
    <property type="entry name" value="SPRY_PRY_RFPL"/>
    <property type="match status" value="1"/>
</dbReference>
<dbReference type="GO" id="GO:0045087">
    <property type="term" value="P:innate immune response"/>
    <property type="evidence" value="ECO:0000318"/>
    <property type="project" value="GO_Central"/>
</dbReference>
<dbReference type="InterPro" id="IPR017907">
    <property type="entry name" value="Znf_RING_CS"/>
</dbReference>
<dbReference type="InterPro" id="IPR013083">
    <property type="entry name" value="Znf_RING/FYVE/PHD"/>
</dbReference>
<feature type="domain" description="B30.2/SPRY" evidence="7">
    <location>
        <begin position="78"/>
        <end position="276"/>
    </location>
</feature>
<dbReference type="Gene3D" id="2.60.120.920">
    <property type="match status" value="1"/>
</dbReference>
<evidence type="ECO:0000313" key="9">
    <source>
        <dbReference type="Proteomes" id="UP000002279"/>
    </source>
</evidence>
<reference evidence="8" key="2">
    <citation type="submission" date="2025-08" db="UniProtKB">
        <authorList>
            <consortium name="Ensembl"/>
        </authorList>
    </citation>
    <scope>IDENTIFICATION</scope>
    <source>
        <strain evidence="8">Glennie</strain>
    </source>
</reference>
<dbReference type="Proteomes" id="UP000002279">
    <property type="component" value="Chromosome 10"/>
</dbReference>
<dbReference type="GO" id="GO:0061630">
    <property type="term" value="F:ubiquitin protein ligase activity"/>
    <property type="evidence" value="ECO:0000318"/>
    <property type="project" value="GO_Central"/>
</dbReference>
<dbReference type="InParanoid" id="F7CME7"/>
<protein>
    <submittedName>
        <fullName evidence="8">Uncharacterized protein</fullName>
    </submittedName>
</protein>
<dbReference type="Ensembl" id="ENSOANT00000023339.3">
    <property type="protein sequence ID" value="ENSOANP00000023335.2"/>
    <property type="gene ID" value="ENSOANG00000014817.4"/>
</dbReference>
<reference evidence="8" key="3">
    <citation type="submission" date="2025-09" db="UniProtKB">
        <authorList>
            <consortium name="Ensembl"/>
        </authorList>
    </citation>
    <scope>IDENTIFICATION</scope>
    <source>
        <strain evidence="8">Glennie</strain>
    </source>
</reference>
<dbReference type="PROSITE" id="PS00518">
    <property type="entry name" value="ZF_RING_1"/>
    <property type="match status" value="1"/>
</dbReference>
<dbReference type="Gene3D" id="3.30.40.10">
    <property type="entry name" value="Zinc/RING finger domain, C3HC4 (zinc finger)"/>
    <property type="match status" value="1"/>
</dbReference>
<dbReference type="HOGENOM" id="CLU_013137_7_1_1"/>
<dbReference type="PANTHER" id="PTHR24103">
    <property type="entry name" value="E3 UBIQUITIN-PROTEIN LIGASE TRIM"/>
    <property type="match status" value="1"/>
</dbReference>
<dbReference type="RefSeq" id="XP_001516989.2">
    <property type="nucleotide sequence ID" value="XM_001516939.5"/>
</dbReference>
<evidence type="ECO:0000259" key="7">
    <source>
        <dbReference type="PROSITE" id="PS50188"/>
    </source>
</evidence>
<dbReference type="InterPro" id="IPR050143">
    <property type="entry name" value="TRIM/RBCC"/>
</dbReference>
<dbReference type="eggNOG" id="KOG2177">
    <property type="taxonomic scope" value="Eukaryota"/>
</dbReference>
<dbReference type="GO" id="GO:0008270">
    <property type="term" value="F:zinc ion binding"/>
    <property type="evidence" value="ECO:0007669"/>
    <property type="project" value="UniProtKB-KW"/>
</dbReference>
<sequence length="305" mass="34362">MAQSFQDEVICPVCLDYFSYPTSIECGHTFCLSCIFRWSCSAAEVSFTCPECRGVSQRANLRPDRQLGNLARLVQRQRGLLERTLSLKKEMLRFREDMTLDPSTAHSYLVLSEDLRSVRCGFREEPLPNTPERYDETACVLGSSRFTHGRHFWEVEVEGKTEWDIGVTLESGTRKGDITLSPQEGFWAICLRERHHFWASTSPQTPLYLRECPNRVAIFLDIEAGIISFYDVSCGSHIFTFSDTFSEPLRPFFCVELPDGGENVAPLTICPGPVGAWRGPGHLPEPDIPPENPAAPTVEPHDSTP</sequence>
<keyword evidence="2 4" id="KW-0863">Zinc-finger</keyword>
<keyword evidence="9" id="KW-1185">Reference proteome</keyword>
<dbReference type="STRING" id="9258.ENSOANP00000023335"/>
<dbReference type="InterPro" id="IPR001870">
    <property type="entry name" value="B30.2/SPRY"/>
</dbReference>
<dbReference type="PROSITE" id="PS50089">
    <property type="entry name" value="ZF_RING_2"/>
    <property type="match status" value="1"/>
</dbReference>
<keyword evidence="3" id="KW-0862">Zinc</keyword>
<dbReference type="FunFam" id="2.60.120.920:FF:000004">
    <property type="entry name" value="Butyrophilin subfamily 1 member A1"/>
    <property type="match status" value="1"/>
</dbReference>
<dbReference type="InterPro" id="IPR013320">
    <property type="entry name" value="ConA-like_dom_sf"/>
</dbReference>
<evidence type="ECO:0000256" key="4">
    <source>
        <dbReference type="PROSITE-ProRule" id="PRU00175"/>
    </source>
</evidence>
<dbReference type="SMART" id="SM00449">
    <property type="entry name" value="SPRY"/>
    <property type="match status" value="1"/>
</dbReference>
<dbReference type="SUPFAM" id="SSF49899">
    <property type="entry name" value="Concanavalin A-like lectins/glucanases"/>
    <property type="match status" value="1"/>
</dbReference>
<evidence type="ECO:0000256" key="3">
    <source>
        <dbReference type="ARBA" id="ARBA00022833"/>
    </source>
</evidence>
<dbReference type="Bgee" id="ENSOANG00000014817">
    <property type="expression patterns" value="Expressed in fibroblast and 3 other cell types or tissues"/>
</dbReference>
<dbReference type="PRINTS" id="PR01407">
    <property type="entry name" value="BUTYPHLNCDUF"/>
</dbReference>
<organism evidence="8 9">
    <name type="scientific">Ornithorhynchus anatinus</name>
    <name type="common">Duckbill platypus</name>
    <dbReference type="NCBI Taxonomy" id="9258"/>
    <lineage>
        <taxon>Eukaryota</taxon>
        <taxon>Metazoa</taxon>
        <taxon>Chordata</taxon>
        <taxon>Craniata</taxon>
        <taxon>Vertebrata</taxon>
        <taxon>Euteleostomi</taxon>
        <taxon>Mammalia</taxon>
        <taxon>Monotremata</taxon>
        <taxon>Ornithorhynchidae</taxon>
        <taxon>Ornithorhynchus</taxon>
    </lineage>
</organism>
<evidence type="ECO:0000256" key="1">
    <source>
        <dbReference type="ARBA" id="ARBA00022723"/>
    </source>
</evidence>
<evidence type="ECO:0000313" key="8">
    <source>
        <dbReference type="Ensembl" id="ENSOANP00000023335.2"/>
    </source>
</evidence>
<dbReference type="InterPro" id="IPR043136">
    <property type="entry name" value="B30.2/SPRY_sf"/>
</dbReference>
<dbReference type="InterPro" id="IPR006574">
    <property type="entry name" value="PRY"/>
</dbReference>
<proteinExistence type="predicted"/>
<dbReference type="GO" id="GO:0005737">
    <property type="term" value="C:cytoplasm"/>
    <property type="evidence" value="ECO:0000318"/>
    <property type="project" value="GO_Central"/>
</dbReference>
<gene>
    <name evidence="8" type="primary">LOC100086949</name>
</gene>
<dbReference type="InterPro" id="IPR003879">
    <property type="entry name" value="Butyrophylin_SPRY"/>
</dbReference>
<dbReference type="Pfam" id="PF13765">
    <property type="entry name" value="PRY"/>
    <property type="match status" value="1"/>
</dbReference>
<keyword evidence="1" id="KW-0479">Metal-binding</keyword>
<dbReference type="OMA" id="YLRECPN"/>
<dbReference type="OrthoDB" id="128536at2759"/>
<dbReference type="PROSITE" id="PS50188">
    <property type="entry name" value="B302_SPRY"/>
    <property type="match status" value="1"/>
</dbReference>
<dbReference type="GeneID" id="100086949"/>
<dbReference type="KEGG" id="oaa:100086949"/>
<feature type="region of interest" description="Disordered" evidence="5">
    <location>
        <begin position="280"/>
        <end position="305"/>
    </location>
</feature>
<evidence type="ECO:0000256" key="2">
    <source>
        <dbReference type="ARBA" id="ARBA00022771"/>
    </source>
</evidence>
<dbReference type="SUPFAM" id="SSF57850">
    <property type="entry name" value="RING/U-box"/>
    <property type="match status" value="1"/>
</dbReference>
<dbReference type="AlphaFoldDB" id="F7CME7"/>
<name>F7CME7_ORNAN</name>
<dbReference type="Pfam" id="PF15227">
    <property type="entry name" value="zf-C3HC4_4"/>
    <property type="match status" value="1"/>
</dbReference>
<dbReference type="InterPro" id="IPR003877">
    <property type="entry name" value="SPRY_dom"/>
</dbReference>
<feature type="domain" description="RING-type" evidence="6">
    <location>
        <begin position="11"/>
        <end position="53"/>
    </location>
</feature>
<dbReference type="GeneTree" id="ENSGT00940000154126"/>
<dbReference type="SMART" id="SM00184">
    <property type="entry name" value="RING"/>
    <property type="match status" value="1"/>
</dbReference>
<evidence type="ECO:0000256" key="5">
    <source>
        <dbReference type="SAM" id="MobiDB-lite"/>
    </source>
</evidence>